<dbReference type="EMBL" id="QTSX02007123">
    <property type="protein sequence ID" value="KAJ9051099.1"/>
    <property type="molecule type" value="Genomic_DNA"/>
</dbReference>
<proteinExistence type="predicted"/>
<sequence length="75" mass="8499">MQLHDSRERFFQHNQAHPDELIVALKGSDDAAKLGLKACPLKNSVPDKKIPFTDQIKPPCMINIRVGELLIKYSE</sequence>
<gene>
    <name evidence="1" type="ORF">DSO57_1007785</name>
</gene>
<accession>A0ACC2RM16</accession>
<keyword evidence="2" id="KW-1185">Reference proteome</keyword>
<evidence type="ECO:0000313" key="1">
    <source>
        <dbReference type="EMBL" id="KAJ9051099.1"/>
    </source>
</evidence>
<organism evidence="1 2">
    <name type="scientific">Entomophthora muscae</name>
    <dbReference type="NCBI Taxonomy" id="34485"/>
    <lineage>
        <taxon>Eukaryota</taxon>
        <taxon>Fungi</taxon>
        <taxon>Fungi incertae sedis</taxon>
        <taxon>Zoopagomycota</taxon>
        <taxon>Entomophthoromycotina</taxon>
        <taxon>Entomophthoromycetes</taxon>
        <taxon>Entomophthorales</taxon>
        <taxon>Entomophthoraceae</taxon>
        <taxon>Entomophthora</taxon>
    </lineage>
</organism>
<reference evidence="1" key="1">
    <citation type="submission" date="2022-04" db="EMBL/GenBank/DDBJ databases">
        <title>Genome of the entomopathogenic fungus Entomophthora muscae.</title>
        <authorList>
            <person name="Elya C."/>
            <person name="Lovett B.R."/>
            <person name="Lee E."/>
            <person name="Macias A.M."/>
            <person name="Hajek A.E."/>
            <person name="De Bivort B.L."/>
            <person name="Kasson M.T."/>
            <person name="De Fine Licht H.H."/>
            <person name="Stajich J.E."/>
        </authorList>
    </citation>
    <scope>NUCLEOTIDE SEQUENCE</scope>
    <source>
        <strain evidence="1">Berkeley</strain>
    </source>
</reference>
<protein>
    <submittedName>
        <fullName evidence="1">Uncharacterized protein</fullName>
    </submittedName>
</protein>
<name>A0ACC2RM16_9FUNG</name>
<dbReference type="Proteomes" id="UP001165960">
    <property type="component" value="Unassembled WGS sequence"/>
</dbReference>
<evidence type="ECO:0000313" key="2">
    <source>
        <dbReference type="Proteomes" id="UP001165960"/>
    </source>
</evidence>
<comment type="caution">
    <text evidence="1">The sequence shown here is derived from an EMBL/GenBank/DDBJ whole genome shotgun (WGS) entry which is preliminary data.</text>
</comment>